<dbReference type="InterPro" id="IPR015422">
    <property type="entry name" value="PyrdxlP-dep_Trfase_small"/>
</dbReference>
<dbReference type="Pfam" id="PF22580">
    <property type="entry name" value="KYNU_C"/>
    <property type="match status" value="1"/>
</dbReference>
<comment type="pathway">
    <text evidence="4 6">Cofactor biosynthesis; NAD(+) biosynthesis; quinolinate from L-kynurenine: step 2/3.</text>
</comment>
<dbReference type="GO" id="GO:0030170">
    <property type="term" value="F:pyridoxal phosphate binding"/>
    <property type="evidence" value="ECO:0007669"/>
    <property type="project" value="UniProtKB-UniRule"/>
</dbReference>
<dbReference type="AlphaFoldDB" id="A0A1M7AVN3"/>
<evidence type="ECO:0000256" key="6">
    <source>
        <dbReference type="PIRNR" id="PIRNR038800"/>
    </source>
</evidence>
<feature type="binding site" evidence="4">
    <location>
        <position position="112"/>
    </location>
    <ligand>
        <name>pyridoxal 5'-phosphate</name>
        <dbReference type="ChEBI" id="CHEBI:597326"/>
    </ligand>
</feature>
<evidence type="ECO:0000256" key="2">
    <source>
        <dbReference type="ARBA" id="ARBA00022801"/>
    </source>
</evidence>
<dbReference type="GO" id="GO:0043420">
    <property type="term" value="P:anthranilate metabolic process"/>
    <property type="evidence" value="ECO:0007669"/>
    <property type="project" value="TreeGrafter"/>
</dbReference>
<comment type="subunit">
    <text evidence="4 6">Homodimer.</text>
</comment>
<keyword evidence="2 4" id="KW-0378">Hydrolase</keyword>
<feature type="binding site" evidence="4">
    <location>
        <position position="113"/>
    </location>
    <ligand>
        <name>pyridoxal 5'-phosphate</name>
        <dbReference type="ChEBI" id="CHEBI:597326"/>
    </ligand>
</feature>
<dbReference type="SUPFAM" id="SSF53383">
    <property type="entry name" value="PLP-dependent transferases"/>
    <property type="match status" value="1"/>
</dbReference>
<dbReference type="PANTHER" id="PTHR14084:SF0">
    <property type="entry name" value="KYNURENINASE"/>
    <property type="match status" value="1"/>
</dbReference>
<dbReference type="GO" id="GO:0009435">
    <property type="term" value="P:NAD+ biosynthetic process"/>
    <property type="evidence" value="ECO:0007669"/>
    <property type="project" value="UniProtKB-UniRule"/>
</dbReference>
<protein>
    <recommendedName>
        <fullName evidence="4 5">Kynureninase</fullName>
        <ecNumber evidence="4 5">3.7.1.3</ecNumber>
    </recommendedName>
    <alternativeName>
        <fullName evidence="4">L-kynurenine hydrolase</fullName>
    </alternativeName>
</protein>
<comment type="cofactor">
    <cofactor evidence="4 6">
        <name>pyridoxal 5'-phosphate</name>
        <dbReference type="ChEBI" id="CHEBI:597326"/>
    </cofactor>
</comment>
<feature type="binding site" evidence="4">
    <location>
        <position position="238"/>
    </location>
    <ligand>
        <name>pyridoxal 5'-phosphate</name>
        <dbReference type="ChEBI" id="CHEBI:597326"/>
    </ligand>
</feature>
<evidence type="ECO:0000256" key="1">
    <source>
        <dbReference type="ARBA" id="ARBA00022642"/>
    </source>
</evidence>
<feature type="binding site" evidence="4">
    <location>
        <position position="268"/>
    </location>
    <ligand>
        <name>pyridoxal 5'-phosphate</name>
        <dbReference type="ChEBI" id="CHEBI:597326"/>
    </ligand>
</feature>
<dbReference type="Gene3D" id="3.40.640.10">
    <property type="entry name" value="Type I PLP-dependent aspartate aminotransferase-like (Major domain)"/>
    <property type="match status" value="1"/>
</dbReference>
<evidence type="ECO:0000313" key="8">
    <source>
        <dbReference type="Proteomes" id="UP000189935"/>
    </source>
</evidence>
<comment type="catalytic activity">
    <reaction evidence="4 6">
        <text>L-kynurenine + H2O = anthranilate + L-alanine + H(+)</text>
        <dbReference type="Rhea" id="RHEA:16813"/>
        <dbReference type="ChEBI" id="CHEBI:15377"/>
        <dbReference type="ChEBI" id="CHEBI:15378"/>
        <dbReference type="ChEBI" id="CHEBI:16567"/>
        <dbReference type="ChEBI" id="CHEBI:57959"/>
        <dbReference type="ChEBI" id="CHEBI:57972"/>
        <dbReference type="EC" id="3.7.1.3"/>
    </reaction>
</comment>
<dbReference type="Proteomes" id="UP000189935">
    <property type="component" value="Chromosome I"/>
</dbReference>
<dbReference type="PANTHER" id="PTHR14084">
    <property type="entry name" value="KYNURENINASE"/>
    <property type="match status" value="1"/>
</dbReference>
<proteinExistence type="inferred from homology"/>
<dbReference type="HAMAP" id="MF_01970">
    <property type="entry name" value="Kynureninase"/>
    <property type="match status" value="1"/>
</dbReference>
<feature type="modified residue" description="N6-(pyridoxal phosphate)lysine" evidence="4">
    <location>
        <position position="239"/>
    </location>
</feature>
<evidence type="ECO:0000313" key="7">
    <source>
        <dbReference type="EMBL" id="SHL46741.1"/>
    </source>
</evidence>
<dbReference type="UniPathway" id="UPA00253">
    <property type="reaction ID" value="UER00329"/>
</dbReference>
<evidence type="ECO:0000256" key="3">
    <source>
        <dbReference type="ARBA" id="ARBA00022898"/>
    </source>
</evidence>
<dbReference type="InterPro" id="IPR015424">
    <property type="entry name" value="PyrdxlP-dep_Trfase"/>
</dbReference>
<dbReference type="Gene3D" id="3.90.1150.10">
    <property type="entry name" value="Aspartate Aminotransferase, domain 1"/>
    <property type="match status" value="1"/>
</dbReference>
<comment type="pathway">
    <text evidence="4 6">Amino-acid degradation; L-kynurenine degradation; L-alanine and anthranilate from L-kynurenine: step 1/1.</text>
</comment>
<dbReference type="GO" id="GO:0030429">
    <property type="term" value="F:kynureninase activity"/>
    <property type="evidence" value="ECO:0007669"/>
    <property type="project" value="UniProtKB-UniRule"/>
</dbReference>
<feature type="binding site" evidence="4">
    <location>
        <position position="213"/>
    </location>
    <ligand>
        <name>pyridoxal 5'-phosphate</name>
        <dbReference type="ChEBI" id="CHEBI:597326"/>
    </ligand>
</feature>
<dbReference type="GO" id="GO:0019441">
    <property type="term" value="P:L-tryptophan catabolic process to kynurenine"/>
    <property type="evidence" value="ECO:0007669"/>
    <property type="project" value="TreeGrafter"/>
</dbReference>
<dbReference type="PIRSF" id="PIRSF038800">
    <property type="entry name" value="KYNU"/>
    <property type="match status" value="1"/>
</dbReference>
<accession>A0A1M7AVN3</accession>
<comment type="caution">
    <text evidence="4">Lacks conserved residue(s) required for the propagation of feature annotation.</text>
</comment>
<sequence length="426" mass="46623">MSSASMTSGEMTSGEMTSREACVARDLVDPLRAFRDRFVIPEGVIYLDGNSLGPMPRAAASILNHTIEKEWGQDLIRSWNSAGWFDMPARLGDRVGALIGAAPGQTLVCDTTSINLYKAIHAAIGLRPDRDVVIAEDESFPTDLYIIEGAMKSAGRPMQRRLIGSDGPSIEALIDRNVAVAVLSHVNYRTGELLDMAAITKRLHDAGALVVWDLCHSVGVVEIDFDRHAVDFAVGCTYKYLNSGPGAPAFISVAKAHQGTAQHPLSGWWGHAAPFAFDRDFRPDSGIKRFLCGTQPIISMRAVEAALDAMGRVEVTALRQKSLALTELFMSRVSALLPGLDIVTPRETSLRGSQVGIEFDKGFAVVQAMIERGVIGDFRAPDLMRFGFAPLYVRFEDVWDAAEILADCIKAEVWRDPRYNRKLEVT</sequence>
<gene>
    <name evidence="4" type="primary">kynU</name>
    <name evidence="7" type="ORF">SAMN05444159_5970</name>
</gene>
<dbReference type="UniPathway" id="UPA00334">
    <property type="reaction ID" value="UER00455"/>
</dbReference>
<dbReference type="GO" id="GO:0019805">
    <property type="term" value="P:quinolinate biosynthetic process"/>
    <property type="evidence" value="ECO:0007669"/>
    <property type="project" value="UniProtKB-UniRule"/>
</dbReference>
<dbReference type="GO" id="GO:0097053">
    <property type="term" value="P:L-kynurenine catabolic process"/>
    <property type="evidence" value="ECO:0007669"/>
    <property type="project" value="UniProtKB-UniRule"/>
</dbReference>
<reference evidence="7 8" key="1">
    <citation type="submission" date="2016-11" db="EMBL/GenBank/DDBJ databases">
        <authorList>
            <person name="Jaros S."/>
            <person name="Januszkiewicz K."/>
            <person name="Wedrychowicz H."/>
        </authorList>
    </citation>
    <scope>NUCLEOTIDE SEQUENCE [LARGE SCALE GENOMIC DNA]</scope>
    <source>
        <strain evidence="7 8">GAS499</strain>
    </source>
</reference>
<feature type="binding site" evidence="4">
    <location>
        <begin position="140"/>
        <end position="143"/>
    </location>
    <ligand>
        <name>pyridoxal 5'-phosphate</name>
        <dbReference type="ChEBI" id="CHEBI:597326"/>
    </ligand>
</feature>
<keyword evidence="1 4" id="KW-0662">Pyridine nucleotide biosynthesis</keyword>
<feature type="binding site" evidence="4">
    <location>
        <position position="294"/>
    </location>
    <ligand>
        <name>pyridoxal 5'-phosphate</name>
        <dbReference type="ChEBI" id="CHEBI:597326"/>
    </ligand>
</feature>
<organism evidence="7 8">
    <name type="scientific">Bradyrhizobium lablabi</name>
    <dbReference type="NCBI Taxonomy" id="722472"/>
    <lineage>
        <taxon>Bacteria</taxon>
        <taxon>Pseudomonadati</taxon>
        <taxon>Pseudomonadota</taxon>
        <taxon>Alphaproteobacteria</taxon>
        <taxon>Hyphomicrobiales</taxon>
        <taxon>Nitrobacteraceae</taxon>
        <taxon>Bradyrhizobium</taxon>
    </lineage>
</organism>
<dbReference type="EC" id="3.7.1.3" evidence="4 5"/>
<keyword evidence="3 4" id="KW-0663">Pyridoxal phosphate</keyword>
<dbReference type="GO" id="GO:0005737">
    <property type="term" value="C:cytoplasm"/>
    <property type="evidence" value="ECO:0007669"/>
    <property type="project" value="UniProtKB-UniRule"/>
</dbReference>
<feature type="binding site" evidence="4">
    <location>
        <position position="216"/>
    </location>
    <ligand>
        <name>pyridoxal 5'-phosphate</name>
        <dbReference type="ChEBI" id="CHEBI:597326"/>
    </ligand>
</feature>
<comment type="similarity">
    <text evidence="4 6">Belongs to the kynureninase family.</text>
</comment>
<dbReference type="EMBL" id="LT670844">
    <property type="protein sequence ID" value="SHL46741.1"/>
    <property type="molecule type" value="Genomic_DNA"/>
</dbReference>
<comment type="catalytic activity">
    <reaction evidence="6">
        <text>3-hydroxy-L-kynurenine + H2O = 3-hydroxyanthranilate + L-alanine + H(+)</text>
        <dbReference type="Rhea" id="RHEA:25143"/>
        <dbReference type="ChEBI" id="CHEBI:15377"/>
        <dbReference type="ChEBI" id="CHEBI:15378"/>
        <dbReference type="ChEBI" id="CHEBI:36559"/>
        <dbReference type="ChEBI" id="CHEBI:57972"/>
        <dbReference type="ChEBI" id="CHEBI:58125"/>
        <dbReference type="EC" id="3.7.1.3"/>
    </reaction>
</comment>
<evidence type="ECO:0000256" key="5">
    <source>
        <dbReference type="NCBIfam" id="TIGR01814"/>
    </source>
</evidence>
<dbReference type="InterPro" id="IPR015421">
    <property type="entry name" value="PyrdxlP-dep_Trfase_major"/>
</dbReference>
<evidence type="ECO:0000256" key="4">
    <source>
        <dbReference type="HAMAP-Rule" id="MF_01970"/>
    </source>
</evidence>
<comment type="function">
    <text evidence="4 6">Catalyzes the cleavage of L-kynurenine (L-Kyn) and L-3-hydroxykynurenine (L-3OHKyn) into anthranilic acid (AA) and 3-hydroxyanthranilic acid (3-OHAA), respectively.</text>
</comment>
<dbReference type="NCBIfam" id="TIGR01814">
    <property type="entry name" value="kynureninase"/>
    <property type="match status" value="1"/>
</dbReference>
<name>A0A1M7AVN3_9BRAD</name>
<dbReference type="InterPro" id="IPR010111">
    <property type="entry name" value="Kynureninase"/>
</dbReference>